<dbReference type="Pfam" id="PF01129">
    <property type="entry name" value="ART"/>
    <property type="match status" value="1"/>
</dbReference>
<dbReference type="PROSITE" id="PS51996">
    <property type="entry name" value="TR_MART"/>
    <property type="match status" value="1"/>
</dbReference>
<dbReference type="Pfam" id="PF00179">
    <property type="entry name" value="UQ_con"/>
    <property type="match status" value="1"/>
</dbReference>
<dbReference type="SUPFAM" id="SSF54495">
    <property type="entry name" value="UBC-like"/>
    <property type="match status" value="1"/>
</dbReference>
<evidence type="ECO:0000313" key="12">
    <source>
        <dbReference type="EMBL" id="CAF1371001.1"/>
    </source>
</evidence>
<dbReference type="InterPro" id="IPR000768">
    <property type="entry name" value="ART"/>
</dbReference>
<keyword evidence="4" id="KW-0548">Nucleotidyltransferase</keyword>
<evidence type="ECO:0000256" key="9">
    <source>
        <dbReference type="PROSITE-ProRule" id="PRU10133"/>
    </source>
</evidence>
<dbReference type="PANTHER" id="PTHR24068">
    <property type="entry name" value="UBIQUITIN-CONJUGATING ENZYME E2"/>
    <property type="match status" value="1"/>
</dbReference>
<comment type="catalytic activity">
    <reaction evidence="8 10">
        <text>L-arginyl-[protein] + NAD(+) = N(omega)-(ADP-D-ribosyl)-L-arginyl-[protein] + nicotinamide + H(+)</text>
        <dbReference type="Rhea" id="RHEA:19149"/>
        <dbReference type="Rhea" id="RHEA-COMP:10532"/>
        <dbReference type="Rhea" id="RHEA-COMP:15087"/>
        <dbReference type="ChEBI" id="CHEBI:15378"/>
        <dbReference type="ChEBI" id="CHEBI:17154"/>
        <dbReference type="ChEBI" id="CHEBI:29965"/>
        <dbReference type="ChEBI" id="CHEBI:57540"/>
        <dbReference type="ChEBI" id="CHEBI:142554"/>
        <dbReference type="EC" id="2.4.2.31"/>
    </reaction>
</comment>
<reference evidence="12" key="1">
    <citation type="submission" date="2021-02" db="EMBL/GenBank/DDBJ databases">
        <authorList>
            <person name="Nowell W R."/>
        </authorList>
    </citation>
    <scope>NUCLEOTIDE SEQUENCE</scope>
</reference>
<dbReference type="GO" id="GO:0005524">
    <property type="term" value="F:ATP binding"/>
    <property type="evidence" value="ECO:0007669"/>
    <property type="project" value="UniProtKB-KW"/>
</dbReference>
<dbReference type="SUPFAM" id="SSF56399">
    <property type="entry name" value="ADP-ribosylation"/>
    <property type="match status" value="1"/>
</dbReference>
<evidence type="ECO:0000256" key="1">
    <source>
        <dbReference type="ARBA" id="ARBA00009558"/>
    </source>
</evidence>
<keyword evidence="6" id="KW-0833">Ubl conjugation pathway</keyword>
<feature type="domain" description="UBC core" evidence="11">
    <location>
        <begin position="26"/>
        <end position="174"/>
    </location>
</feature>
<dbReference type="InterPro" id="IPR023313">
    <property type="entry name" value="UBQ-conjugating_AS"/>
</dbReference>
<dbReference type="GO" id="GO:0016779">
    <property type="term" value="F:nucleotidyltransferase activity"/>
    <property type="evidence" value="ECO:0007669"/>
    <property type="project" value="UniProtKB-KW"/>
</dbReference>
<dbReference type="Proteomes" id="UP000663877">
    <property type="component" value="Unassembled WGS sequence"/>
</dbReference>
<organism evidence="12 15">
    <name type="scientific">Adineta steineri</name>
    <dbReference type="NCBI Taxonomy" id="433720"/>
    <lineage>
        <taxon>Eukaryota</taxon>
        <taxon>Metazoa</taxon>
        <taxon>Spiralia</taxon>
        <taxon>Gnathifera</taxon>
        <taxon>Rotifera</taxon>
        <taxon>Eurotatoria</taxon>
        <taxon>Bdelloidea</taxon>
        <taxon>Adinetida</taxon>
        <taxon>Adinetidae</taxon>
        <taxon>Adineta</taxon>
    </lineage>
</organism>
<comment type="similarity">
    <text evidence="1 10">Belongs to the Arg-specific ADP-ribosyltransferase family.</text>
</comment>
<evidence type="ECO:0000256" key="8">
    <source>
        <dbReference type="ARBA" id="ARBA00047597"/>
    </source>
</evidence>
<dbReference type="PROSITE" id="PS00183">
    <property type="entry name" value="UBC_1"/>
    <property type="match status" value="1"/>
</dbReference>
<feature type="active site" description="Glycyl thioester intermediate" evidence="9">
    <location>
        <position position="112"/>
    </location>
</feature>
<evidence type="ECO:0000256" key="10">
    <source>
        <dbReference type="RuleBase" id="RU361228"/>
    </source>
</evidence>
<keyword evidence="3 10" id="KW-0808">Transferase</keyword>
<dbReference type="InterPro" id="IPR000608">
    <property type="entry name" value="UBC"/>
</dbReference>
<comment type="caution">
    <text evidence="12">The sequence shown here is derived from an EMBL/GenBank/DDBJ whole genome shotgun (WGS) entry which is preliminary data.</text>
</comment>
<keyword evidence="10" id="KW-0521">NADP</keyword>
<keyword evidence="7" id="KW-0067">ATP-binding</keyword>
<evidence type="ECO:0000259" key="11">
    <source>
        <dbReference type="PROSITE" id="PS50127"/>
    </source>
</evidence>
<dbReference type="PROSITE" id="PS50127">
    <property type="entry name" value="UBC_2"/>
    <property type="match status" value="1"/>
</dbReference>
<keyword evidence="14" id="KW-1185">Reference proteome</keyword>
<name>A0A815IVV0_9BILA</name>
<dbReference type="Gene3D" id="3.90.176.10">
    <property type="entry name" value="Toxin ADP-ribosyltransferase, Chain A, domain 1"/>
    <property type="match status" value="1"/>
</dbReference>
<dbReference type="InterPro" id="IPR016135">
    <property type="entry name" value="UBQ-conjugating_enzyme/RWD"/>
</dbReference>
<dbReference type="EMBL" id="CAJNOM010001344">
    <property type="protein sequence ID" value="CAF1604025.1"/>
    <property type="molecule type" value="Genomic_DNA"/>
</dbReference>
<accession>A0A815IVV0</accession>
<evidence type="ECO:0000256" key="3">
    <source>
        <dbReference type="ARBA" id="ARBA00022679"/>
    </source>
</evidence>
<dbReference type="GO" id="GO:0106274">
    <property type="term" value="F:NAD+-protein-arginine ADP-ribosyltransferase activity"/>
    <property type="evidence" value="ECO:0007669"/>
    <property type="project" value="UniProtKB-EC"/>
</dbReference>
<dbReference type="Gene3D" id="3.10.110.10">
    <property type="entry name" value="Ubiquitin Conjugating Enzyme"/>
    <property type="match status" value="1"/>
</dbReference>
<keyword evidence="10" id="KW-0520">NAD</keyword>
<dbReference type="FunFam" id="3.10.110.10:FF:000060">
    <property type="entry name" value="Ubiquitin conjugating enzyme (UbcB)"/>
    <property type="match status" value="1"/>
</dbReference>
<keyword evidence="5" id="KW-0547">Nucleotide-binding</keyword>
<protein>
    <recommendedName>
        <fullName evidence="10">NAD(P)(+)--arginine ADP-ribosyltransferase</fullName>
        <ecNumber evidence="10">2.4.2.31</ecNumber>
    </recommendedName>
    <alternativeName>
        <fullName evidence="10">Mono(ADP-ribosyl)transferase</fullName>
    </alternativeName>
</protein>
<evidence type="ECO:0000256" key="2">
    <source>
        <dbReference type="ARBA" id="ARBA00022676"/>
    </source>
</evidence>
<evidence type="ECO:0000313" key="14">
    <source>
        <dbReference type="Proteomes" id="UP000663832"/>
    </source>
</evidence>
<dbReference type="AlphaFoldDB" id="A0A815IVV0"/>
<evidence type="ECO:0000313" key="13">
    <source>
        <dbReference type="EMBL" id="CAF1604025.1"/>
    </source>
</evidence>
<sequence>MATAHRFRKLTIEEFLSSSGSNREGSCFKRLLKEVRCLHDCPDDILSVSLAAESNDYKHWEVMIKGPVDTPYENGVFALDMRFPANYPLNPPIVKFKTKIYHPNISSKGEICLDILHTASYASNTLNTVLLSIVVLLSDPNTDDFLVPEAALLYQENRTEYNRKAKEWTRKYAMAVEDPVEAQEDLNDGHHSTDAIMKMNISSLSSDQIEQEVVSVQSVEGRRPGRFDVIEPLKAKAFDNGESKNHVPIVEECLRPREDRLVRHRYQMSSDHTITERLDINSELQLLAVELDEVGNELEKRSESMILIESLLKLIGLSSDEVCQGCLHIYSMETFLYSELNHFLRQGDHSKIKIFGPFVRFLCFCFEHPSSVEVHGIEVYRGMNLSLSMIDTYKEAAKSSITYQWTGFSSTSKSQEFAENFHTNTVLIMQLKKIYSKEKKAIDISGYSECPKEEEVLLKTGVEFTVENVTYDDKKKKHYINLNVYV</sequence>
<dbReference type="OrthoDB" id="10069349at2759"/>
<gene>
    <name evidence="12" type="ORF">BJG266_LOCUS36027</name>
    <name evidence="13" type="ORF">QVE165_LOCUS53055</name>
</gene>
<dbReference type="EC" id="2.4.2.31" evidence="10"/>
<proteinExistence type="inferred from homology"/>
<evidence type="ECO:0000256" key="5">
    <source>
        <dbReference type="ARBA" id="ARBA00022741"/>
    </source>
</evidence>
<dbReference type="Proteomes" id="UP000663832">
    <property type="component" value="Unassembled WGS sequence"/>
</dbReference>
<dbReference type="SMART" id="SM00212">
    <property type="entry name" value="UBCc"/>
    <property type="match status" value="1"/>
</dbReference>
<keyword evidence="2 10" id="KW-0328">Glycosyltransferase</keyword>
<evidence type="ECO:0000313" key="15">
    <source>
        <dbReference type="Proteomes" id="UP000663877"/>
    </source>
</evidence>
<dbReference type="EMBL" id="CAJNOI010000995">
    <property type="protein sequence ID" value="CAF1371001.1"/>
    <property type="molecule type" value="Genomic_DNA"/>
</dbReference>
<evidence type="ECO:0000256" key="4">
    <source>
        <dbReference type="ARBA" id="ARBA00022695"/>
    </source>
</evidence>
<evidence type="ECO:0000256" key="7">
    <source>
        <dbReference type="ARBA" id="ARBA00022840"/>
    </source>
</evidence>
<evidence type="ECO:0000256" key="6">
    <source>
        <dbReference type="ARBA" id="ARBA00022786"/>
    </source>
</evidence>